<organism evidence="3 4">
    <name type="scientific">Fonsecaea erecta</name>
    <dbReference type="NCBI Taxonomy" id="1367422"/>
    <lineage>
        <taxon>Eukaryota</taxon>
        <taxon>Fungi</taxon>
        <taxon>Dikarya</taxon>
        <taxon>Ascomycota</taxon>
        <taxon>Pezizomycotina</taxon>
        <taxon>Eurotiomycetes</taxon>
        <taxon>Chaetothyriomycetidae</taxon>
        <taxon>Chaetothyriales</taxon>
        <taxon>Herpotrichiellaceae</taxon>
        <taxon>Fonsecaea</taxon>
    </lineage>
</organism>
<feature type="compositionally biased region" description="Low complexity" evidence="1">
    <location>
        <begin position="20"/>
        <end position="39"/>
    </location>
</feature>
<dbReference type="AlphaFoldDB" id="A0A178Z435"/>
<evidence type="ECO:0000313" key="4">
    <source>
        <dbReference type="Proteomes" id="UP000078343"/>
    </source>
</evidence>
<keyword evidence="4" id="KW-1185">Reference proteome</keyword>
<sequence>MLSVPSKGLQHPYTRDIPRPSSNPLDLNLDPSSSPTSSPQSFLPQVAAMRFNLIVYSVLLVAVSTSYPFCFAQAATVITSLLTTETIITNLYTSLLAGTTTQAPVTVTRIVQAPVGPASQTAAYPLPGSQPAQLGGQGAHLGLSQPNPLDGIGGIVGGVADAAGNVVRSGAGIADEVVGTAGDVVLGVTGGDLRAPLPVPVPVPVPGAPAILAVPGIPGVPGIPNIPGIPGVPGVPGLPGAPAIPGIPAPPGVPGISGVPAAPGAHGGAVLTGLAPLPAPAPAPMPLPGSPGLPMPTFPVPAGQIFGPVATIPSESLPTSTAGSGASFSVGPPAIPPAGTFNSERSNPKFNIALDDRFESSSNHIGIGNDLLHDKNSDTAWDSRRRGTWNCDACFPRQFVLIACLITIVIAAFVDFLGTNLDPSFADP</sequence>
<dbReference type="STRING" id="1367422.A0A178Z435"/>
<evidence type="ECO:0000256" key="2">
    <source>
        <dbReference type="SAM" id="Phobius"/>
    </source>
</evidence>
<gene>
    <name evidence="3" type="ORF">AYL99_10945</name>
</gene>
<feature type="transmembrane region" description="Helical" evidence="2">
    <location>
        <begin position="399"/>
        <end position="418"/>
    </location>
</feature>
<comment type="caution">
    <text evidence="3">The sequence shown here is derived from an EMBL/GenBank/DDBJ whole genome shotgun (WGS) entry which is preliminary data.</text>
</comment>
<keyword evidence="2" id="KW-0812">Transmembrane</keyword>
<dbReference type="GeneID" id="30015113"/>
<proteinExistence type="predicted"/>
<evidence type="ECO:0000256" key="1">
    <source>
        <dbReference type="SAM" id="MobiDB-lite"/>
    </source>
</evidence>
<dbReference type="Proteomes" id="UP000078343">
    <property type="component" value="Unassembled WGS sequence"/>
</dbReference>
<feature type="region of interest" description="Disordered" evidence="1">
    <location>
        <begin position="1"/>
        <end position="39"/>
    </location>
</feature>
<reference evidence="3 4" key="1">
    <citation type="submission" date="2016-04" db="EMBL/GenBank/DDBJ databases">
        <title>Draft genome of Fonsecaea erecta CBS 125763.</title>
        <authorList>
            <person name="Weiss V.A."/>
            <person name="Vicente V.A."/>
            <person name="Raittz R.T."/>
            <person name="Moreno L.F."/>
            <person name="De Souza E.M."/>
            <person name="Pedrosa F.O."/>
            <person name="Steffens M.B."/>
            <person name="Faoro H."/>
            <person name="Tadra-Sfeir M.Z."/>
            <person name="Najafzadeh M.J."/>
            <person name="Felipe M.S."/>
            <person name="Teixeira M."/>
            <person name="Sun J."/>
            <person name="Xi L."/>
            <person name="Gomes R."/>
            <person name="De Azevedo C.M."/>
            <person name="Salgado C.G."/>
            <person name="Da Silva M.B."/>
            <person name="Nascimento M.F."/>
            <person name="Queiroz-Telles F."/>
            <person name="Attili D.S."/>
            <person name="Gorbushina A."/>
        </authorList>
    </citation>
    <scope>NUCLEOTIDE SEQUENCE [LARGE SCALE GENOMIC DNA]</scope>
    <source>
        <strain evidence="3 4">CBS 125763</strain>
    </source>
</reference>
<evidence type="ECO:0000313" key="3">
    <source>
        <dbReference type="EMBL" id="OAP54497.1"/>
    </source>
</evidence>
<name>A0A178Z435_9EURO</name>
<keyword evidence="2" id="KW-0472">Membrane</keyword>
<protein>
    <submittedName>
        <fullName evidence="3">Uncharacterized protein</fullName>
    </submittedName>
</protein>
<dbReference type="EMBL" id="LVYI01000013">
    <property type="protein sequence ID" value="OAP54497.1"/>
    <property type="molecule type" value="Genomic_DNA"/>
</dbReference>
<keyword evidence="2" id="KW-1133">Transmembrane helix</keyword>
<accession>A0A178Z435</accession>
<dbReference type="RefSeq" id="XP_018687864.1">
    <property type="nucleotide sequence ID" value="XM_018842451.1"/>
</dbReference>
<dbReference type="OrthoDB" id="10649685at2759"/>